<dbReference type="Pfam" id="PF07398">
    <property type="entry name" value="MDMPI_C"/>
    <property type="match status" value="1"/>
</dbReference>
<organism evidence="3 4">
    <name type="scientific">Umezawaea tangerina</name>
    <dbReference type="NCBI Taxonomy" id="84725"/>
    <lineage>
        <taxon>Bacteria</taxon>
        <taxon>Bacillati</taxon>
        <taxon>Actinomycetota</taxon>
        <taxon>Actinomycetes</taxon>
        <taxon>Pseudonocardiales</taxon>
        <taxon>Pseudonocardiaceae</taxon>
        <taxon>Umezawaea</taxon>
    </lineage>
</organism>
<accession>A0A2T0TEC0</accession>
<dbReference type="Pfam" id="PF11716">
    <property type="entry name" value="MDMPI_N"/>
    <property type="match status" value="1"/>
</dbReference>
<dbReference type="InterPro" id="IPR010872">
    <property type="entry name" value="MDMPI_C-term_domain"/>
</dbReference>
<keyword evidence="3" id="KW-0413">Isomerase</keyword>
<gene>
    <name evidence="3" type="ORF">CLV43_103719</name>
</gene>
<evidence type="ECO:0000313" key="3">
    <source>
        <dbReference type="EMBL" id="PRY43968.1"/>
    </source>
</evidence>
<dbReference type="GO" id="GO:0005886">
    <property type="term" value="C:plasma membrane"/>
    <property type="evidence" value="ECO:0007669"/>
    <property type="project" value="TreeGrafter"/>
</dbReference>
<comment type="caution">
    <text evidence="3">The sequence shown here is derived from an EMBL/GenBank/DDBJ whole genome shotgun (WGS) entry which is preliminary data.</text>
</comment>
<evidence type="ECO:0000313" key="4">
    <source>
        <dbReference type="Proteomes" id="UP000239494"/>
    </source>
</evidence>
<proteinExistence type="predicted"/>
<dbReference type="PANTHER" id="PTHR40758:SF1">
    <property type="entry name" value="CONSERVED PROTEIN"/>
    <property type="match status" value="1"/>
</dbReference>
<dbReference type="InterPro" id="IPR024344">
    <property type="entry name" value="MDMPI_metal-binding"/>
</dbReference>
<dbReference type="GO" id="GO:0046872">
    <property type="term" value="F:metal ion binding"/>
    <property type="evidence" value="ECO:0007669"/>
    <property type="project" value="InterPro"/>
</dbReference>
<keyword evidence="3" id="KW-0670">Pyruvate</keyword>
<dbReference type="RefSeq" id="WP_106187460.1">
    <property type="nucleotide sequence ID" value="NZ_PVTF01000003.1"/>
</dbReference>
<dbReference type="AlphaFoldDB" id="A0A2T0TEC0"/>
<evidence type="ECO:0000259" key="2">
    <source>
        <dbReference type="Pfam" id="PF11716"/>
    </source>
</evidence>
<keyword evidence="4" id="KW-1185">Reference proteome</keyword>
<name>A0A2T0TEC0_9PSEU</name>
<evidence type="ECO:0000259" key="1">
    <source>
        <dbReference type="Pfam" id="PF07398"/>
    </source>
</evidence>
<dbReference type="EMBL" id="PVTF01000003">
    <property type="protein sequence ID" value="PRY43968.1"/>
    <property type="molecule type" value="Genomic_DNA"/>
</dbReference>
<dbReference type="PANTHER" id="PTHR40758">
    <property type="entry name" value="CONSERVED PROTEIN"/>
    <property type="match status" value="1"/>
</dbReference>
<dbReference type="Proteomes" id="UP000239494">
    <property type="component" value="Unassembled WGS sequence"/>
</dbReference>
<sequence>MDSSRLLDILADEVRRLRVLAGGDLDVPVPTCPAWSVRDLVEHVARGFRTVVGKESEPADLTPVATLDHAYGALVAAFAERPDRFWIRRMAQEAAIHRFDAELALGAPLTPFPEDFAVDAIGEMLDVFLRRETHTWPQDYAADLTEWGAHWLRVADWRVDVHPLGVDVAPVDAENADATVRGAPGAVLLWLYNRGGDVSVSGDLQRIAQVKRLLTTAMNAT</sequence>
<protein>
    <submittedName>
        <fullName evidence="3">Mycothiol maleylpyruvate isomerase-like protein</fullName>
    </submittedName>
</protein>
<dbReference type="GO" id="GO:0016853">
    <property type="term" value="F:isomerase activity"/>
    <property type="evidence" value="ECO:0007669"/>
    <property type="project" value="UniProtKB-KW"/>
</dbReference>
<feature type="domain" description="Mycothiol-dependent maleylpyruvate isomerase metal-binding" evidence="2">
    <location>
        <begin position="14"/>
        <end position="72"/>
    </location>
</feature>
<feature type="domain" description="MDMPI C-terminal" evidence="1">
    <location>
        <begin position="115"/>
        <end position="208"/>
    </location>
</feature>
<dbReference type="OrthoDB" id="3671213at2"/>
<reference evidence="3 4" key="1">
    <citation type="submission" date="2018-03" db="EMBL/GenBank/DDBJ databases">
        <title>Genomic Encyclopedia of Archaeal and Bacterial Type Strains, Phase II (KMG-II): from individual species to whole genera.</title>
        <authorList>
            <person name="Goeker M."/>
        </authorList>
    </citation>
    <scope>NUCLEOTIDE SEQUENCE [LARGE SCALE GENOMIC DNA]</scope>
    <source>
        <strain evidence="3 4">DSM 44720</strain>
    </source>
</reference>